<sequence>MFVSFYLCGGIPIMYKIFTHNGITTYCNNIP</sequence>
<dbReference type="EMBL" id="BK015549">
    <property type="protein sequence ID" value="DAE12380.1"/>
    <property type="molecule type" value="Genomic_DNA"/>
</dbReference>
<protein>
    <submittedName>
        <fullName evidence="1">Uncharacterized protein</fullName>
    </submittedName>
</protein>
<name>A0A8S5Q1I0_9CAUD</name>
<evidence type="ECO:0000313" key="1">
    <source>
        <dbReference type="EMBL" id="DAE12380.1"/>
    </source>
</evidence>
<organism evidence="1">
    <name type="scientific">Siphoviridae sp. ct75s2</name>
    <dbReference type="NCBI Taxonomy" id="2825348"/>
    <lineage>
        <taxon>Viruses</taxon>
        <taxon>Duplodnaviria</taxon>
        <taxon>Heunggongvirae</taxon>
        <taxon>Uroviricota</taxon>
        <taxon>Caudoviricetes</taxon>
    </lineage>
</organism>
<proteinExistence type="predicted"/>
<reference evidence="1" key="1">
    <citation type="journal article" date="2021" name="Proc. Natl. Acad. Sci. U.S.A.">
        <title>A Catalog of Tens of Thousands of Viruses from Human Metagenomes Reveals Hidden Associations with Chronic Diseases.</title>
        <authorList>
            <person name="Tisza M.J."/>
            <person name="Buck C.B."/>
        </authorList>
    </citation>
    <scope>NUCLEOTIDE SEQUENCE</scope>
    <source>
        <strain evidence="1">Ct75s2</strain>
    </source>
</reference>
<accession>A0A8S5Q1I0</accession>